<gene>
    <name evidence="2" type="ORF">C7435_2932</name>
</gene>
<dbReference type="EMBL" id="RBIM01000007">
    <property type="protein sequence ID" value="RKQ95243.1"/>
    <property type="molecule type" value="Genomic_DNA"/>
</dbReference>
<keyword evidence="1" id="KW-1133">Transmembrane helix</keyword>
<organism evidence="2 3">
    <name type="scientific">Maricaulis maris</name>
    <dbReference type="NCBI Taxonomy" id="74318"/>
    <lineage>
        <taxon>Bacteria</taxon>
        <taxon>Pseudomonadati</taxon>
        <taxon>Pseudomonadota</taxon>
        <taxon>Alphaproteobacteria</taxon>
        <taxon>Maricaulales</taxon>
        <taxon>Maricaulaceae</taxon>
        <taxon>Maricaulis</taxon>
    </lineage>
</organism>
<comment type="caution">
    <text evidence="2">The sequence shown here is derived from an EMBL/GenBank/DDBJ whole genome shotgun (WGS) entry which is preliminary data.</text>
</comment>
<dbReference type="Proteomes" id="UP000273675">
    <property type="component" value="Unassembled WGS sequence"/>
</dbReference>
<feature type="transmembrane region" description="Helical" evidence="1">
    <location>
        <begin position="12"/>
        <end position="31"/>
    </location>
</feature>
<evidence type="ECO:0000313" key="2">
    <source>
        <dbReference type="EMBL" id="RKQ95243.1"/>
    </source>
</evidence>
<dbReference type="OrthoDB" id="7632474at2"/>
<proteinExistence type="predicted"/>
<sequence>MREADNWTVQKQVTLGLVFAILLQTSGALIWSGRVGERLDQLEHVSDRASPLAERLARLEAEMRLARESLVRIERRMEE</sequence>
<dbReference type="RefSeq" id="WP_121212243.1">
    <property type="nucleotide sequence ID" value="NZ_RBIM01000007.1"/>
</dbReference>
<name>A0A495D1A4_9PROT</name>
<accession>A0A495D1A4</accession>
<evidence type="ECO:0000256" key="1">
    <source>
        <dbReference type="SAM" id="Phobius"/>
    </source>
</evidence>
<keyword evidence="1" id="KW-0812">Transmembrane</keyword>
<reference evidence="2 3" key="1">
    <citation type="submission" date="2018-10" db="EMBL/GenBank/DDBJ databases">
        <title>Genomic Encyclopedia of Type Strains, Phase IV (KMG-IV): sequencing the most valuable type-strain genomes for metagenomic binning, comparative biology and taxonomic classification.</title>
        <authorList>
            <person name="Goeker M."/>
        </authorList>
    </citation>
    <scope>NUCLEOTIDE SEQUENCE [LARGE SCALE GENOMIC DNA]</scope>
    <source>
        <strain evidence="2 3">DSM 4734</strain>
    </source>
</reference>
<protein>
    <submittedName>
        <fullName evidence="2">Uncharacterized protein</fullName>
    </submittedName>
</protein>
<evidence type="ECO:0000313" key="3">
    <source>
        <dbReference type="Proteomes" id="UP000273675"/>
    </source>
</evidence>
<dbReference type="AlphaFoldDB" id="A0A495D1A4"/>
<keyword evidence="1" id="KW-0472">Membrane</keyword>